<dbReference type="Proteomes" id="UP000002624">
    <property type="component" value="Unassembled WGS sequence"/>
</dbReference>
<dbReference type="HOGENOM" id="CLU_2262956_0_0_1"/>
<protein>
    <submittedName>
        <fullName evidence="1">Uncharacterized protein</fullName>
    </submittedName>
</protein>
<dbReference type="AlphaFoldDB" id="C6HPJ8"/>
<reference evidence="2" key="1">
    <citation type="submission" date="2009-05" db="EMBL/GenBank/DDBJ databases">
        <title>The genome sequence of Ajellomyces capsulatus strain H143.</title>
        <authorList>
            <person name="Champion M."/>
            <person name="Cuomo C.A."/>
            <person name="Ma L.-J."/>
            <person name="Henn M.R."/>
            <person name="Sil A."/>
            <person name="Goldman B."/>
            <person name="Young S.K."/>
            <person name="Kodira C.D."/>
            <person name="Zeng Q."/>
            <person name="Koehrsen M."/>
            <person name="Alvarado L."/>
            <person name="Berlin A.M."/>
            <person name="Borenstein D."/>
            <person name="Chen Z."/>
            <person name="Engels R."/>
            <person name="Freedman E."/>
            <person name="Gellesch M."/>
            <person name="Goldberg J."/>
            <person name="Griggs A."/>
            <person name="Gujja S."/>
            <person name="Heiman D.I."/>
            <person name="Hepburn T.A."/>
            <person name="Howarth C."/>
            <person name="Jen D."/>
            <person name="Larson L."/>
            <person name="Lewis B."/>
            <person name="Mehta T."/>
            <person name="Park D."/>
            <person name="Pearson M."/>
            <person name="Roberts A."/>
            <person name="Saif S."/>
            <person name="Shea T.D."/>
            <person name="Shenoy N."/>
            <person name="Sisk P."/>
            <person name="Stolte C."/>
            <person name="Sykes S."/>
            <person name="Walk T."/>
            <person name="White J."/>
            <person name="Yandava C."/>
            <person name="Klein B."/>
            <person name="McEwen J.G."/>
            <person name="Puccia R."/>
            <person name="Goldman G.H."/>
            <person name="Felipe M.S."/>
            <person name="Nino-Vega G."/>
            <person name="San-Blas G."/>
            <person name="Taylor J.W."/>
            <person name="Mendoza L."/>
            <person name="Galagan J.E."/>
            <person name="Nusbaum C."/>
            <person name="Birren B.W."/>
        </authorList>
    </citation>
    <scope>NUCLEOTIDE SEQUENCE [LARGE SCALE GENOMIC DNA]</scope>
    <source>
        <strain evidence="2">H143</strain>
    </source>
</reference>
<evidence type="ECO:0000313" key="2">
    <source>
        <dbReference type="Proteomes" id="UP000002624"/>
    </source>
</evidence>
<accession>C6HPJ8</accession>
<name>C6HPJ8_AJECH</name>
<gene>
    <name evidence="1" type="ORF">HCDG_08129</name>
</gene>
<evidence type="ECO:0000313" key="1">
    <source>
        <dbReference type="EMBL" id="EER37870.1"/>
    </source>
</evidence>
<sequence>MKETKLLTTAVESTGRTEWRDGGKRDELQLVRMRRRRLKLEVGVDVGGVRIRQNYPYDFSIPQYQLPTSWRMIAGNTSHSDKELQAPRCMTSQAWWSCDMHSLPR</sequence>
<dbReference type="VEuPathDB" id="FungiDB:HCDG_08129"/>
<dbReference type="EMBL" id="GG692433">
    <property type="protein sequence ID" value="EER37870.1"/>
    <property type="molecule type" value="Genomic_DNA"/>
</dbReference>
<proteinExistence type="predicted"/>
<organism evidence="1 2">
    <name type="scientific">Ajellomyces capsulatus (strain H143)</name>
    <name type="common">Darling's disease fungus</name>
    <name type="synonym">Histoplasma capsulatum</name>
    <dbReference type="NCBI Taxonomy" id="544712"/>
    <lineage>
        <taxon>Eukaryota</taxon>
        <taxon>Fungi</taxon>
        <taxon>Dikarya</taxon>
        <taxon>Ascomycota</taxon>
        <taxon>Pezizomycotina</taxon>
        <taxon>Eurotiomycetes</taxon>
        <taxon>Eurotiomycetidae</taxon>
        <taxon>Onygenales</taxon>
        <taxon>Ajellomycetaceae</taxon>
        <taxon>Histoplasma</taxon>
    </lineage>
</organism>